<dbReference type="Proteomes" id="UP000037460">
    <property type="component" value="Unassembled WGS sequence"/>
</dbReference>
<dbReference type="AlphaFoldDB" id="A0A0M0JD61"/>
<organism evidence="2 3">
    <name type="scientific">Chrysochromulina tobinii</name>
    <dbReference type="NCBI Taxonomy" id="1460289"/>
    <lineage>
        <taxon>Eukaryota</taxon>
        <taxon>Haptista</taxon>
        <taxon>Haptophyta</taxon>
        <taxon>Prymnesiophyceae</taxon>
        <taxon>Prymnesiales</taxon>
        <taxon>Chrysochromulinaceae</taxon>
        <taxon>Chrysochromulina</taxon>
    </lineage>
</organism>
<keyword evidence="3" id="KW-1185">Reference proteome</keyword>
<evidence type="ECO:0000313" key="2">
    <source>
        <dbReference type="EMBL" id="KOO24501.1"/>
    </source>
</evidence>
<dbReference type="EMBL" id="JWZX01003086">
    <property type="protein sequence ID" value="KOO24501.1"/>
    <property type="molecule type" value="Genomic_DNA"/>
</dbReference>
<sequence>MGSAPAIVHEPVRGSTWCACTGLQTLMDQRLKPTWRFRMNAHRRRGRGTNHGLQHQGLQPGSARPHGPRRCGNVPSARSAG</sequence>
<comment type="caution">
    <text evidence="2">The sequence shown here is derived from an EMBL/GenBank/DDBJ whole genome shotgun (WGS) entry which is preliminary data.</text>
</comment>
<evidence type="ECO:0000313" key="3">
    <source>
        <dbReference type="Proteomes" id="UP000037460"/>
    </source>
</evidence>
<feature type="region of interest" description="Disordered" evidence="1">
    <location>
        <begin position="43"/>
        <end position="81"/>
    </location>
</feature>
<accession>A0A0M0JD61</accession>
<name>A0A0M0JD61_9EUKA</name>
<reference evidence="3" key="1">
    <citation type="journal article" date="2015" name="PLoS Genet.">
        <title>Genome Sequence and Transcriptome Analyses of Chrysochromulina tobin: Metabolic Tools for Enhanced Algal Fitness in the Prominent Order Prymnesiales (Haptophyceae).</title>
        <authorList>
            <person name="Hovde B.T."/>
            <person name="Deodato C.R."/>
            <person name="Hunsperger H.M."/>
            <person name="Ryken S.A."/>
            <person name="Yost W."/>
            <person name="Jha R.K."/>
            <person name="Patterson J."/>
            <person name="Monnat R.J. Jr."/>
            <person name="Barlow S.B."/>
            <person name="Starkenburg S.R."/>
            <person name="Cattolico R.A."/>
        </authorList>
    </citation>
    <scope>NUCLEOTIDE SEQUENCE</scope>
    <source>
        <strain evidence="3">CCMP291</strain>
    </source>
</reference>
<protein>
    <submittedName>
        <fullName evidence="2">Uncharacterized protein</fullName>
    </submittedName>
</protein>
<proteinExistence type="predicted"/>
<gene>
    <name evidence="2" type="ORF">Ctob_002769</name>
</gene>
<evidence type="ECO:0000256" key="1">
    <source>
        <dbReference type="SAM" id="MobiDB-lite"/>
    </source>
</evidence>